<sequence length="77" mass="9122">MNLPNYLLRLYVNLVPMNELPSQNNFWFVLFQDVSQLLYFAQFALNAFYLICIIYGSPKHRQKHNCSVPNLINRPNC</sequence>
<evidence type="ECO:0000313" key="2">
    <source>
        <dbReference type="WBParaSite" id="JU765_v2.g6487.t1"/>
    </source>
</evidence>
<dbReference type="Proteomes" id="UP000887576">
    <property type="component" value="Unplaced"/>
</dbReference>
<evidence type="ECO:0000313" key="1">
    <source>
        <dbReference type="Proteomes" id="UP000887576"/>
    </source>
</evidence>
<dbReference type="WBParaSite" id="JU765_v2.g6487.t1">
    <property type="protein sequence ID" value="JU765_v2.g6487.t1"/>
    <property type="gene ID" value="JU765_v2.g6487"/>
</dbReference>
<proteinExistence type="predicted"/>
<organism evidence="1 2">
    <name type="scientific">Panagrolaimus sp. JU765</name>
    <dbReference type="NCBI Taxonomy" id="591449"/>
    <lineage>
        <taxon>Eukaryota</taxon>
        <taxon>Metazoa</taxon>
        <taxon>Ecdysozoa</taxon>
        <taxon>Nematoda</taxon>
        <taxon>Chromadorea</taxon>
        <taxon>Rhabditida</taxon>
        <taxon>Tylenchina</taxon>
        <taxon>Panagrolaimomorpha</taxon>
        <taxon>Panagrolaimoidea</taxon>
        <taxon>Panagrolaimidae</taxon>
        <taxon>Panagrolaimus</taxon>
    </lineage>
</organism>
<accession>A0AC34RFK4</accession>
<reference evidence="2" key="1">
    <citation type="submission" date="2022-11" db="UniProtKB">
        <authorList>
            <consortium name="WormBaseParasite"/>
        </authorList>
    </citation>
    <scope>IDENTIFICATION</scope>
</reference>
<name>A0AC34RFK4_9BILA</name>
<protein>
    <submittedName>
        <fullName evidence="2">Uncharacterized protein</fullName>
    </submittedName>
</protein>